<dbReference type="AlphaFoldDB" id="A0A3B1AMF0"/>
<name>A0A3B1AMF0_9ZZZZ</name>
<keyword evidence="1" id="KW-1133">Transmembrane helix</keyword>
<keyword evidence="1" id="KW-0472">Membrane</keyword>
<dbReference type="EMBL" id="UOFT01000034">
    <property type="protein sequence ID" value="VAW93836.1"/>
    <property type="molecule type" value="Genomic_DNA"/>
</dbReference>
<sequence>MQIGLILLLSFIVSMSLTLRLKDKIPRIFSVAAICSYFLAMLVMSALPSTEVTKGYTLFVSSVFLIGVIFTLVALINIFFQNRSKNQDKAETNMDGGKQE</sequence>
<gene>
    <name evidence="2" type="ORF">MNBD_GAMMA23-754</name>
</gene>
<feature type="transmembrane region" description="Helical" evidence="1">
    <location>
        <begin position="28"/>
        <end position="47"/>
    </location>
</feature>
<organism evidence="2">
    <name type="scientific">hydrothermal vent metagenome</name>
    <dbReference type="NCBI Taxonomy" id="652676"/>
    <lineage>
        <taxon>unclassified sequences</taxon>
        <taxon>metagenomes</taxon>
        <taxon>ecological metagenomes</taxon>
    </lineage>
</organism>
<evidence type="ECO:0000313" key="2">
    <source>
        <dbReference type="EMBL" id="VAW93836.1"/>
    </source>
</evidence>
<protein>
    <submittedName>
        <fullName evidence="2">Uncharacterized protein</fullName>
    </submittedName>
</protein>
<keyword evidence="1" id="KW-0812">Transmembrane</keyword>
<proteinExistence type="predicted"/>
<accession>A0A3B1AMF0</accession>
<feature type="transmembrane region" description="Helical" evidence="1">
    <location>
        <begin position="59"/>
        <end position="80"/>
    </location>
</feature>
<evidence type="ECO:0000256" key="1">
    <source>
        <dbReference type="SAM" id="Phobius"/>
    </source>
</evidence>
<reference evidence="2" key="1">
    <citation type="submission" date="2018-06" db="EMBL/GenBank/DDBJ databases">
        <authorList>
            <person name="Zhirakovskaya E."/>
        </authorList>
    </citation>
    <scope>NUCLEOTIDE SEQUENCE</scope>
</reference>